<comment type="similarity">
    <text evidence="12">In the C-terminal section; belongs to the cytidylyltransferase family.</text>
</comment>
<keyword evidence="10 12" id="KW-0119">Carbohydrate metabolism</keyword>
<dbReference type="InterPro" id="IPR014729">
    <property type="entry name" value="Rossmann-like_a/b/a_fold"/>
</dbReference>
<dbReference type="NCBIfam" id="TIGR02199">
    <property type="entry name" value="rfaE_dom_II"/>
    <property type="match status" value="1"/>
</dbReference>
<protein>
    <recommendedName>
        <fullName evidence="12">Bifunctional protein HldE</fullName>
    </recommendedName>
    <domain>
        <recommendedName>
            <fullName evidence="12">D-beta-D-heptose 7-phosphate kinase</fullName>
            <ecNumber evidence="12">2.7.1.167</ecNumber>
        </recommendedName>
        <alternativeName>
            <fullName evidence="12">D-beta-D-heptose 7-phosphotransferase</fullName>
        </alternativeName>
        <alternativeName>
            <fullName evidence="12">D-glycero-beta-D-manno-heptose-7-phosphate kinase</fullName>
        </alternativeName>
    </domain>
    <domain>
        <recommendedName>
            <fullName evidence="12">D-beta-D-heptose 1-phosphate adenylyltransferase</fullName>
            <ecNumber evidence="12">2.7.7.70</ecNumber>
        </recommendedName>
        <alternativeName>
            <fullName evidence="12">D-glycero-beta-D-manno-heptose 1-phosphate adenylyltransferase</fullName>
        </alternativeName>
    </domain>
</protein>
<comment type="pathway">
    <text evidence="12">Nucleotide-sugar biosynthesis; ADP-L-glycero-beta-D-manno-heptose biosynthesis; ADP-L-glycero-beta-D-manno-heptose from D-glycero-beta-D-manno-heptose 7-phosphate: step 3/4.</text>
</comment>
<evidence type="ECO:0000256" key="8">
    <source>
        <dbReference type="ARBA" id="ARBA00022840"/>
    </source>
</evidence>
<evidence type="ECO:0000256" key="12">
    <source>
        <dbReference type="HAMAP-Rule" id="MF_01603"/>
    </source>
</evidence>
<dbReference type="InterPro" id="IPR029056">
    <property type="entry name" value="Ribokinase-like"/>
</dbReference>
<dbReference type="CDD" id="cd01172">
    <property type="entry name" value="RfaE_like"/>
    <property type="match status" value="1"/>
</dbReference>
<feature type="domain" description="Cytidyltransferase-like" evidence="14">
    <location>
        <begin position="346"/>
        <end position="449"/>
    </location>
</feature>
<proteinExistence type="inferred from homology"/>
<dbReference type="PANTHER" id="PTHR46969:SF1">
    <property type="entry name" value="BIFUNCTIONAL PROTEIN HLDE"/>
    <property type="match status" value="1"/>
</dbReference>
<dbReference type="RefSeq" id="WP_250223283.1">
    <property type="nucleotide sequence ID" value="NZ_CP097762.1"/>
</dbReference>
<dbReference type="NCBIfam" id="TIGR00125">
    <property type="entry name" value="cyt_tran_rel"/>
    <property type="match status" value="1"/>
</dbReference>
<evidence type="ECO:0000256" key="7">
    <source>
        <dbReference type="ARBA" id="ARBA00022777"/>
    </source>
</evidence>
<keyword evidence="5 12" id="KW-0548">Nucleotidyltransferase</keyword>
<accession>A0ABY4SYW2</accession>
<evidence type="ECO:0000259" key="13">
    <source>
        <dbReference type="Pfam" id="PF00294"/>
    </source>
</evidence>
<keyword evidence="6 12" id="KW-0547">Nucleotide-binding</keyword>
<feature type="active site" evidence="12">
    <location>
        <position position="264"/>
    </location>
</feature>
<dbReference type="InterPro" id="IPR004821">
    <property type="entry name" value="Cyt_trans-like"/>
</dbReference>
<dbReference type="NCBIfam" id="NF008454">
    <property type="entry name" value="PRK11316.1"/>
    <property type="match status" value="1"/>
</dbReference>
<comment type="function">
    <text evidence="2 12">Catalyzes the ADP transfer from ATP to D-glycero-beta-D-manno-heptose 1-phosphate, yielding ADP-D-glycero-beta-D-manno-heptose.</text>
</comment>
<dbReference type="SUPFAM" id="SSF52374">
    <property type="entry name" value="Nucleotidylyl transferase"/>
    <property type="match status" value="1"/>
</dbReference>
<dbReference type="InterPro" id="IPR011611">
    <property type="entry name" value="PfkB_dom"/>
</dbReference>
<dbReference type="EMBL" id="CP097762">
    <property type="protein sequence ID" value="URJ25152.1"/>
    <property type="molecule type" value="Genomic_DNA"/>
</dbReference>
<dbReference type="GO" id="GO:0033785">
    <property type="term" value="F:heptose 7-phosphate kinase activity"/>
    <property type="evidence" value="ECO:0007669"/>
    <property type="project" value="UniProtKB-EC"/>
</dbReference>
<comment type="similarity">
    <text evidence="12">In the N-terminal section; belongs to the carbohydrate kinase PfkB family.</text>
</comment>
<organism evidence="15 16">
    <name type="scientific">Candidatus Blochmannia ocreatus</name>
    <name type="common">nom. nud.</name>
    <dbReference type="NCBI Taxonomy" id="251538"/>
    <lineage>
        <taxon>Bacteria</taxon>
        <taxon>Pseudomonadati</taxon>
        <taxon>Pseudomonadota</taxon>
        <taxon>Gammaproteobacteria</taxon>
        <taxon>Enterobacterales</taxon>
        <taxon>Enterobacteriaceae</taxon>
        <taxon>ant endosymbionts</taxon>
        <taxon>Candidatus Blochmanniella</taxon>
    </lineage>
</organism>
<dbReference type="Pfam" id="PF01467">
    <property type="entry name" value="CTP_transf_like"/>
    <property type="match status" value="1"/>
</dbReference>
<dbReference type="PANTHER" id="PTHR46969">
    <property type="entry name" value="BIFUNCTIONAL PROTEIN HLDE"/>
    <property type="match status" value="1"/>
</dbReference>
<evidence type="ECO:0000256" key="10">
    <source>
        <dbReference type="ARBA" id="ARBA00023277"/>
    </source>
</evidence>
<dbReference type="NCBIfam" id="TIGR02198">
    <property type="entry name" value="rfaE_dom_I"/>
    <property type="match status" value="1"/>
</dbReference>
<sequence>MTVVFPDFSQSNVLIVGDIMLDRYWYGVSNRISPEAPVPIVKVDKILDKPGGAANVAMNIASLGARSRLLGLTGSDEAAKILGKQLSQSNIDWDFITIKECPTIIKLRIISHNQQLIRLDFENNFNKVNAKELFERAKLYLPECKILVLSDYAKGSLSCIEDLIKLARCINIPVVIDPKGTQFTRYSGATILTPNISEFEAAAGLCYTEKVLISRAQEIIIDYDLHAILLTRSEQGMTLFIKDRDPLYFTTHAKDVYDVTGAGDTVVGVLSAALASGVRLEQACFLANLAAGAVVKKFGTATTNVSEIKNVMSKCISANVTLGILDENTLKKEIALVRDRGEKIVMTNGVFDVLHSGHISYLTNAKKLGDKLIVAVNSDDSTKRLKGKNRPINTLEKRMFVLAALSAVDWVVSFSEDTPTRLIVNLSPDVLVKGGDYNVADIKGGAEVLRQGGQVCALDFCPDDSSSNIISMIQKKDKEK</sequence>
<comment type="catalytic activity">
    <reaction evidence="12">
        <text>D-glycero-beta-D-manno-heptose 7-phosphate + ATP = D-glycero-beta-D-manno-heptose 1,7-bisphosphate + ADP + H(+)</text>
        <dbReference type="Rhea" id="RHEA:27473"/>
        <dbReference type="ChEBI" id="CHEBI:15378"/>
        <dbReference type="ChEBI" id="CHEBI:30616"/>
        <dbReference type="ChEBI" id="CHEBI:60204"/>
        <dbReference type="ChEBI" id="CHEBI:60208"/>
        <dbReference type="ChEBI" id="CHEBI:456216"/>
        <dbReference type="EC" id="2.7.1.167"/>
    </reaction>
</comment>
<keyword evidence="7 12" id="KW-0418">Kinase</keyword>
<dbReference type="Pfam" id="PF00294">
    <property type="entry name" value="PfkB"/>
    <property type="match status" value="1"/>
</dbReference>
<evidence type="ECO:0000256" key="2">
    <source>
        <dbReference type="ARBA" id="ARBA00003753"/>
    </source>
</evidence>
<evidence type="ECO:0000259" key="14">
    <source>
        <dbReference type="Pfam" id="PF01467"/>
    </source>
</evidence>
<gene>
    <name evidence="12 15" type="primary">hldE</name>
    <name evidence="15" type="ORF">M9405_00215</name>
</gene>
<dbReference type="InterPro" id="IPR011913">
    <property type="entry name" value="RfaE_dom_I"/>
</dbReference>
<comment type="pathway">
    <text evidence="12">Nucleotide-sugar biosynthesis; ADP-L-glycero-beta-D-manno-heptose biosynthesis; ADP-L-glycero-beta-D-manno-heptose from D-glycero-beta-D-manno-heptose 7-phosphate: step 1/4.</text>
</comment>
<evidence type="ECO:0000256" key="9">
    <source>
        <dbReference type="ARBA" id="ARBA00023268"/>
    </source>
</evidence>
<evidence type="ECO:0000256" key="1">
    <source>
        <dbReference type="ARBA" id="ARBA00002319"/>
    </source>
</evidence>
<feature type="binding site" evidence="12">
    <location>
        <begin position="195"/>
        <end position="198"/>
    </location>
    <ligand>
        <name>ATP</name>
        <dbReference type="ChEBI" id="CHEBI:30616"/>
    </ligand>
</feature>
<keyword evidence="9 12" id="KW-0511">Multifunctional enzyme</keyword>
<evidence type="ECO:0000256" key="4">
    <source>
        <dbReference type="ARBA" id="ARBA00022679"/>
    </source>
</evidence>
<dbReference type="EC" id="2.7.7.70" evidence="12"/>
<keyword evidence="16" id="KW-1185">Reference proteome</keyword>
<comment type="catalytic activity">
    <reaction evidence="11 12">
        <text>D-glycero-beta-D-manno-heptose 1-phosphate + ATP + H(+) = ADP-D-glycero-beta-D-manno-heptose + diphosphate</text>
        <dbReference type="Rhea" id="RHEA:27465"/>
        <dbReference type="ChEBI" id="CHEBI:15378"/>
        <dbReference type="ChEBI" id="CHEBI:30616"/>
        <dbReference type="ChEBI" id="CHEBI:33019"/>
        <dbReference type="ChEBI" id="CHEBI:59967"/>
        <dbReference type="ChEBI" id="CHEBI:61593"/>
        <dbReference type="EC" id="2.7.7.70"/>
    </reaction>
</comment>
<reference evidence="15" key="1">
    <citation type="submission" date="2022-05" db="EMBL/GenBank/DDBJ databases">
        <title>Impact of host demography and evolutionary history on endosymbiont molecular evolution: a test in carpenter ants (Genus Camponotus) and their Blochmannia endosymbionts.</title>
        <authorList>
            <person name="Manthey J.D."/>
            <person name="Giron J.C."/>
            <person name="Hruska J.P."/>
        </authorList>
    </citation>
    <scope>NUCLEOTIDE SEQUENCE</scope>
    <source>
        <strain evidence="15">C-006</strain>
    </source>
</reference>
<dbReference type="Proteomes" id="UP001056834">
    <property type="component" value="Chromosome"/>
</dbReference>
<evidence type="ECO:0000313" key="16">
    <source>
        <dbReference type="Proteomes" id="UP001056834"/>
    </source>
</evidence>
<keyword evidence="4 12" id="KW-0808">Transferase</keyword>
<evidence type="ECO:0000256" key="3">
    <source>
        <dbReference type="ARBA" id="ARBA00004713"/>
    </source>
</evidence>
<evidence type="ECO:0000256" key="11">
    <source>
        <dbReference type="ARBA" id="ARBA00047428"/>
    </source>
</evidence>
<evidence type="ECO:0000313" key="15">
    <source>
        <dbReference type="EMBL" id="URJ25152.1"/>
    </source>
</evidence>
<dbReference type="InterPro" id="IPR011914">
    <property type="entry name" value="RfaE_dom_II"/>
</dbReference>
<dbReference type="GO" id="GO:0016779">
    <property type="term" value="F:nucleotidyltransferase activity"/>
    <property type="evidence" value="ECO:0007669"/>
    <property type="project" value="UniProtKB-KW"/>
</dbReference>
<dbReference type="HAMAP" id="MF_01603">
    <property type="entry name" value="HldE"/>
    <property type="match status" value="1"/>
</dbReference>
<dbReference type="InterPro" id="IPR023030">
    <property type="entry name" value="Bifunc_HldE"/>
</dbReference>
<evidence type="ECO:0000256" key="5">
    <source>
        <dbReference type="ARBA" id="ARBA00022695"/>
    </source>
</evidence>
<dbReference type="Gene3D" id="3.40.1190.20">
    <property type="match status" value="1"/>
</dbReference>
<comment type="pathway">
    <text evidence="3">Bacterial outer membrane biogenesis; LPS core biosynthesis.</text>
</comment>
<evidence type="ECO:0000256" key="6">
    <source>
        <dbReference type="ARBA" id="ARBA00022741"/>
    </source>
</evidence>
<comment type="function">
    <text evidence="1 12">Catalyzes the phosphorylation of D-glycero-D-manno-heptose 7-phosphate at the C-1 position to selectively form D-glycero-beta-D-manno-heptose-1,7-bisphosphate.</text>
</comment>
<dbReference type="SUPFAM" id="SSF53613">
    <property type="entry name" value="Ribokinase-like"/>
    <property type="match status" value="1"/>
</dbReference>
<comment type="subunit">
    <text evidence="12">Homodimer.</text>
</comment>
<dbReference type="PROSITE" id="PS00583">
    <property type="entry name" value="PFKB_KINASES_1"/>
    <property type="match status" value="1"/>
</dbReference>
<feature type="region of interest" description="Cytidylyltransferase" evidence="12">
    <location>
        <begin position="346"/>
        <end position="480"/>
    </location>
</feature>
<keyword evidence="8 12" id="KW-0067">ATP-binding</keyword>
<feature type="region of interest" description="Ribokinase" evidence="12">
    <location>
        <begin position="1"/>
        <end position="318"/>
    </location>
</feature>
<feature type="domain" description="Carbohydrate kinase PfkB" evidence="13">
    <location>
        <begin position="12"/>
        <end position="303"/>
    </location>
</feature>
<name>A0ABY4SYW2_9ENTR</name>
<dbReference type="InterPro" id="IPR002173">
    <property type="entry name" value="Carboh/pur_kinase_PfkB_CS"/>
</dbReference>
<dbReference type="Gene3D" id="3.40.50.620">
    <property type="entry name" value="HUPs"/>
    <property type="match status" value="1"/>
</dbReference>
<dbReference type="EC" id="2.7.1.167" evidence="12"/>